<evidence type="ECO:0000256" key="1">
    <source>
        <dbReference type="ARBA" id="ARBA00022729"/>
    </source>
</evidence>
<feature type="domain" description="Pentraxin (PTX)" evidence="5">
    <location>
        <begin position="11"/>
        <end position="212"/>
    </location>
</feature>
<dbReference type="InterPro" id="IPR006571">
    <property type="entry name" value="TLDc_dom"/>
</dbReference>
<dbReference type="SUPFAM" id="SSF49785">
    <property type="entry name" value="Galactose-binding domain-like"/>
    <property type="match status" value="2"/>
</dbReference>
<dbReference type="InterPro" id="IPR000421">
    <property type="entry name" value="FA58C"/>
</dbReference>
<dbReference type="Pfam" id="PF00354">
    <property type="entry name" value="Pentaxin"/>
    <property type="match status" value="1"/>
</dbReference>
<dbReference type="Gene3D" id="2.60.120.200">
    <property type="match status" value="1"/>
</dbReference>
<dbReference type="PROSITE" id="PS01285">
    <property type="entry name" value="FA58C_1"/>
    <property type="match status" value="1"/>
</dbReference>
<dbReference type="OrthoDB" id="5956404at2759"/>
<feature type="domain" description="F5/8 type C" evidence="4">
    <location>
        <begin position="447"/>
        <end position="584"/>
    </location>
</feature>
<evidence type="ECO:0000259" key="4">
    <source>
        <dbReference type="PROSITE" id="PS50022"/>
    </source>
</evidence>
<accession>A0A9W9YAZ6</accession>
<evidence type="ECO:0000256" key="2">
    <source>
        <dbReference type="ARBA" id="ARBA00023157"/>
    </source>
</evidence>
<evidence type="ECO:0000313" key="7">
    <source>
        <dbReference type="Proteomes" id="UP001163046"/>
    </source>
</evidence>
<dbReference type="EMBL" id="MU827802">
    <property type="protein sequence ID" value="KAJ7326511.1"/>
    <property type="molecule type" value="Genomic_DNA"/>
</dbReference>
<dbReference type="InterPro" id="IPR006558">
    <property type="entry name" value="LamG-like"/>
</dbReference>
<dbReference type="SMART" id="SM00159">
    <property type="entry name" value="PTX"/>
    <property type="match status" value="1"/>
</dbReference>
<dbReference type="Gene3D" id="2.60.120.260">
    <property type="entry name" value="Galactose-binding domain-like"/>
    <property type="match status" value="2"/>
</dbReference>
<dbReference type="InterPro" id="IPR013320">
    <property type="entry name" value="ConA-like_dom_sf"/>
</dbReference>
<gene>
    <name evidence="6" type="ORF">OS493_027455</name>
</gene>
<keyword evidence="7" id="KW-1185">Reference proteome</keyword>
<comment type="caution">
    <text evidence="3">Lacks conserved residue(s) required for the propagation of feature annotation.</text>
</comment>
<proteinExistence type="predicted"/>
<dbReference type="Pfam" id="PF07534">
    <property type="entry name" value="TLD"/>
    <property type="match status" value="1"/>
</dbReference>
<dbReference type="SUPFAM" id="SSF49899">
    <property type="entry name" value="Concanavalin A-like lectins/glucanases"/>
    <property type="match status" value="1"/>
</dbReference>
<sequence length="685" mass="77084">MKVRTLRERPWNYYLSFTGAQSQDLASIPVVLDFEALTVSWWMKGPLVQHWSAVFSLVNIPQGKTVAFSYNGDRQCQLTLDNDIKEITSNHSFADSNWHHVLLAWDVKNGVLRFYVDGKVEFNDQSTQHSVPFPGGHLILGQSQNSSGSINESASLNADIKHFNMWQHMFTEQEALKIYSDCNVQIGTLVPWPEMQVALHGAVTRTEFNVSCLVKEKYHWPLTKLVNNRKLQERITSREGSVSRWIFTNHGVLDRKNAESANLGSYSGECLGNLDLCENGLSFSFWMNYKVFFGDSQILGLSDKYHNALRGWLAPLMSMNGRWDRCYSTSEYGGFKAETFHQKCNCKIGATVTLVKVGNFVFGGFSDQRLGGNTAQYLWNRRSFLFSIVNPAGLEPVKLDIRPGKTDKALWEDPQAGPVFGENDLYIGDNALQSAVSFSDLGHAYELPNSSFGAVPSHGINPKYSASGTHQNTTNAPYRARPSSPDPWCTMVDRVNQWLDIDLGSSQRIDQIELKKDDSDTKYVLTYKVSHSLRITGKYRPYNNSQVLDGQYPASVNISSARFIRFHPVTWHEAICMRVQLYKEENSSLIDLGVDNSSVIPDSSFKATSWQCMSTPYLAKDGTNRKCYGAWCGNGPSKWLQIDIGNGKELTKISTKGPNYGNPVPSYYLEYSLDGTTWHNYTQGG</sequence>
<comment type="caution">
    <text evidence="6">The sequence shown here is derived from an EMBL/GenBank/DDBJ whole genome shotgun (WGS) entry which is preliminary data.</text>
</comment>
<reference evidence="6" key="1">
    <citation type="submission" date="2023-01" db="EMBL/GenBank/DDBJ databases">
        <title>Genome assembly of the deep-sea coral Lophelia pertusa.</title>
        <authorList>
            <person name="Herrera S."/>
            <person name="Cordes E."/>
        </authorList>
    </citation>
    <scope>NUCLEOTIDE SEQUENCE</scope>
    <source>
        <strain evidence="6">USNM1676648</strain>
        <tissue evidence="6">Polyp</tissue>
    </source>
</reference>
<keyword evidence="2" id="KW-1015">Disulfide bond</keyword>
<organism evidence="6 7">
    <name type="scientific">Desmophyllum pertusum</name>
    <dbReference type="NCBI Taxonomy" id="174260"/>
    <lineage>
        <taxon>Eukaryota</taxon>
        <taxon>Metazoa</taxon>
        <taxon>Cnidaria</taxon>
        <taxon>Anthozoa</taxon>
        <taxon>Hexacorallia</taxon>
        <taxon>Scleractinia</taxon>
        <taxon>Caryophylliina</taxon>
        <taxon>Caryophylliidae</taxon>
        <taxon>Desmophyllum</taxon>
    </lineage>
</organism>
<keyword evidence="1" id="KW-0732">Signal</keyword>
<feature type="domain" description="F5/8 type C" evidence="4">
    <location>
        <begin position="587"/>
        <end position="685"/>
    </location>
</feature>
<dbReference type="InterPro" id="IPR001759">
    <property type="entry name" value="PTX_dom"/>
</dbReference>
<dbReference type="PANTHER" id="PTHR24543">
    <property type="entry name" value="MULTICOPPER OXIDASE-RELATED"/>
    <property type="match status" value="1"/>
</dbReference>
<dbReference type="PROSITE" id="PS50022">
    <property type="entry name" value="FA58C_3"/>
    <property type="match status" value="2"/>
</dbReference>
<evidence type="ECO:0000313" key="6">
    <source>
        <dbReference type="EMBL" id="KAJ7326511.1"/>
    </source>
</evidence>
<dbReference type="Pfam" id="PF00754">
    <property type="entry name" value="F5_F8_type_C"/>
    <property type="match status" value="2"/>
</dbReference>
<evidence type="ECO:0000259" key="5">
    <source>
        <dbReference type="PROSITE" id="PS51828"/>
    </source>
</evidence>
<name>A0A9W9YAZ6_9CNID</name>
<evidence type="ECO:0000256" key="3">
    <source>
        <dbReference type="PROSITE-ProRule" id="PRU01172"/>
    </source>
</evidence>
<protein>
    <submittedName>
        <fullName evidence="6">Uncharacterized protein</fullName>
    </submittedName>
</protein>
<dbReference type="AlphaFoldDB" id="A0A9W9YAZ6"/>
<dbReference type="PROSITE" id="PS51828">
    <property type="entry name" value="PTX_2"/>
    <property type="match status" value="1"/>
</dbReference>
<dbReference type="Proteomes" id="UP001163046">
    <property type="component" value="Unassembled WGS sequence"/>
</dbReference>
<dbReference type="InterPro" id="IPR008979">
    <property type="entry name" value="Galactose-bd-like_sf"/>
</dbReference>
<dbReference type="SMART" id="SM00560">
    <property type="entry name" value="LamGL"/>
    <property type="match status" value="1"/>
</dbReference>